<protein>
    <submittedName>
        <fullName evidence="2">Uncharacterized protein</fullName>
    </submittedName>
</protein>
<proteinExistence type="predicted"/>
<name>A0A5J5ERC0_9PEZI</name>
<evidence type="ECO:0000256" key="1">
    <source>
        <dbReference type="SAM" id="MobiDB-lite"/>
    </source>
</evidence>
<dbReference type="InParanoid" id="A0A5J5ERC0"/>
<dbReference type="EMBL" id="VXIS01000155">
    <property type="protein sequence ID" value="KAA8900318.1"/>
    <property type="molecule type" value="Genomic_DNA"/>
</dbReference>
<evidence type="ECO:0000313" key="2">
    <source>
        <dbReference type="EMBL" id="KAA8900318.1"/>
    </source>
</evidence>
<dbReference type="Proteomes" id="UP000326924">
    <property type="component" value="Unassembled WGS sequence"/>
</dbReference>
<sequence>MPLRQETDRQIKSLSEDGAEMEAVHEETGAEKDSEEEDTQADSEDEADRQESSKGKNQFPLQHAAESTGQGPAIVNSEELPPLAPLQEIHPLTETVDPRPGKLKRKWWDHSRAESGQEQRPGLKKRKATSREDRLEALDSLTEGFSGKAETFWKTKAFCTIRSSSRNDR</sequence>
<dbReference type="AlphaFoldDB" id="A0A5J5ERC0"/>
<reference evidence="2 3" key="1">
    <citation type="submission" date="2019-09" db="EMBL/GenBank/DDBJ databases">
        <title>Draft genome of the ectomycorrhizal ascomycete Sphaerosporella brunnea.</title>
        <authorList>
            <consortium name="DOE Joint Genome Institute"/>
            <person name="Benucci G.M."/>
            <person name="Marozzi G."/>
            <person name="Antonielli L."/>
            <person name="Sanchez S."/>
            <person name="Marco P."/>
            <person name="Wang X."/>
            <person name="Falini L.B."/>
            <person name="Barry K."/>
            <person name="Haridas S."/>
            <person name="Lipzen A."/>
            <person name="Labutti K."/>
            <person name="Grigoriev I.V."/>
            <person name="Murat C."/>
            <person name="Martin F."/>
            <person name="Albertini E."/>
            <person name="Donnini D."/>
            <person name="Bonito G."/>
        </authorList>
    </citation>
    <scope>NUCLEOTIDE SEQUENCE [LARGE SCALE GENOMIC DNA]</scope>
    <source>
        <strain evidence="2 3">Sb_GMNB300</strain>
    </source>
</reference>
<feature type="compositionally biased region" description="Basic and acidic residues" evidence="1">
    <location>
        <begin position="1"/>
        <end position="15"/>
    </location>
</feature>
<feature type="compositionally biased region" description="Polar residues" evidence="1">
    <location>
        <begin position="55"/>
        <end position="70"/>
    </location>
</feature>
<comment type="caution">
    <text evidence="2">The sequence shown here is derived from an EMBL/GenBank/DDBJ whole genome shotgun (WGS) entry which is preliminary data.</text>
</comment>
<keyword evidence="3" id="KW-1185">Reference proteome</keyword>
<feature type="region of interest" description="Disordered" evidence="1">
    <location>
        <begin position="1"/>
        <end position="133"/>
    </location>
</feature>
<organism evidence="2 3">
    <name type="scientific">Sphaerosporella brunnea</name>
    <dbReference type="NCBI Taxonomy" id="1250544"/>
    <lineage>
        <taxon>Eukaryota</taxon>
        <taxon>Fungi</taxon>
        <taxon>Dikarya</taxon>
        <taxon>Ascomycota</taxon>
        <taxon>Pezizomycotina</taxon>
        <taxon>Pezizomycetes</taxon>
        <taxon>Pezizales</taxon>
        <taxon>Pyronemataceae</taxon>
        <taxon>Sphaerosporella</taxon>
    </lineage>
</organism>
<accession>A0A5J5ERC0</accession>
<feature type="compositionally biased region" description="Basic and acidic residues" evidence="1">
    <location>
        <begin position="96"/>
        <end position="117"/>
    </location>
</feature>
<evidence type="ECO:0000313" key="3">
    <source>
        <dbReference type="Proteomes" id="UP000326924"/>
    </source>
</evidence>
<feature type="compositionally biased region" description="Acidic residues" evidence="1">
    <location>
        <begin position="33"/>
        <end position="48"/>
    </location>
</feature>
<gene>
    <name evidence="2" type="ORF">FN846DRAFT_909297</name>
</gene>
<feature type="compositionally biased region" description="Basic and acidic residues" evidence="1">
    <location>
        <begin position="22"/>
        <end position="32"/>
    </location>
</feature>